<dbReference type="AlphaFoldDB" id="A0A0C3A4X0"/>
<gene>
    <name evidence="1" type="ORF">SCLCIDRAFT_1208925</name>
</gene>
<evidence type="ECO:0000313" key="1">
    <source>
        <dbReference type="EMBL" id="KIM68728.1"/>
    </source>
</evidence>
<dbReference type="HOGENOM" id="CLU_3088636_0_0_1"/>
<accession>A0A0C3A4X0</accession>
<sequence length="52" mass="5605">MLQAIQGPTGSHEYTPQICDGRLIIPNGRRIVNFVHNAQIASGPHVQPSPST</sequence>
<name>A0A0C3A4X0_9AGAM</name>
<reference evidence="1 2" key="1">
    <citation type="submission" date="2014-04" db="EMBL/GenBank/DDBJ databases">
        <authorList>
            <consortium name="DOE Joint Genome Institute"/>
            <person name="Kuo A."/>
            <person name="Kohler A."/>
            <person name="Nagy L.G."/>
            <person name="Floudas D."/>
            <person name="Copeland A."/>
            <person name="Barry K.W."/>
            <person name="Cichocki N."/>
            <person name="Veneault-Fourrey C."/>
            <person name="LaButti K."/>
            <person name="Lindquist E.A."/>
            <person name="Lipzen A."/>
            <person name="Lundell T."/>
            <person name="Morin E."/>
            <person name="Murat C."/>
            <person name="Sun H."/>
            <person name="Tunlid A."/>
            <person name="Henrissat B."/>
            <person name="Grigoriev I.V."/>
            <person name="Hibbett D.S."/>
            <person name="Martin F."/>
            <person name="Nordberg H.P."/>
            <person name="Cantor M.N."/>
            <person name="Hua S.X."/>
        </authorList>
    </citation>
    <scope>NUCLEOTIDE SEQUENCE [LARGE SCALE GENOMIC DNA]</scope>
    <source>
        <strain evidence="1 2">Foug A</strain>
    </source>
</reference>
<dbReference type="EMBL" id="KN822008">
    <property type="protein sequence ID" value="KIM68728.1"/>
    <property type="molecule type" value="Genomic_DNA"/>
</dbReference>
<proteinExistence type="predicted"/>
<protein>
    <submittedName>
        <fullName evidence="1">Uncharacterized protein</fullName>
    </submittedName>
</protein>
<reference evidence="2" key="2">
    <citation type="submission" date="2015-01" db="EMBL/GenBank/DDBJ databases">
        <title>Evolutionary Origins and Diversification of the Mycorrhizal Mutualists.</title>
        <authorList>
            <consortium name="DOE Joint Genome Institute"/>
            <consortium name="Mycorrhizal Genomics Consortium"/>
            <person name="Kohler A."/>
            <person name="Kuo A."/>
            <person name="Nagy L.G."/>
            <person name="Floudas D."/>
            <person name="Copeland A."/>
            <person name="Barry K.W."/>
            <person name="Cichocki N."/>
            <person name="Veneault-Fourrey C."/>
            <person name="LaButti K."/>
            <person name="Lindquist E.A."/>
            <person name="Lipzen A."/>
            <person name="Lundell T."/>
            <person name="Morin E."/>
            <person name="Murat C."/>
            <person name="Riley R."/>
            <person name="Ohm R."/>
            <person name="Sun H."/>
            <person name="Tunlid A."/>
            <person name="Henrissat B."/>
            <person name="Grigoriev I.V."/>
            <person name="Hibbett D.S."/>
            <person name="Martin F."/>
        </authorList>
    </citation>
    <scope>NUCLEOTIDE SEQUENCE [LARGE SCALE GENOMIC DNA]</scope>
    <source>
        <strain evidence="2">Foug A</strain>
    </source>
</reference>
<organism evidence="1 2">
    <name type="scientific">Scleroderma citrinum Foug A</name>
    <dbReference type="NCBI Taxonomy" id="1036808"/>
    <lineage>
        <taxon>Eukaryota</taxon>
        <taxon>Fungi</taxon>
        <taxon>Dikarya</taxon>
        <taxon>Basidiomycota</taxon>
        <taxon>Agaricomycotina</taxon>
        <taxon>Agaricomycetes</taxon>
        <taxon>Agaricomycetidae</taxon>
        <taxon>Boletales</taxon>
        <taxon>Sclerodermatineae</taxon>
        <taxon>Sclerodermataceae</taxon>
        <taxon>Scleroderma</taxon>
    </lineage>
</organism>
<evidence type="ECO:0000313" key="2">
    <source>
        <dbReference type="Proteomes" id="UP000053989"/>
    </source>
</evidence>
<dbReference type="Proteomes" id="UP000053989">
    <property type="component" value="Unassembled WGS sequence"/>
</dbReference>
<dbReference type="InParanoid" id="A0A0C3A4X0"/>
<keyword evidence="2" id="KW-1185">Reference proteome</keyword>